<evidence type="ECO:0008006" key="3">
    <source>
        <dbReference type="Google" id="ProtNLM"/>
    </source>
</evidence>
<proteinExistence type="predicted"/>
<accession>A0ABQ0MEF9</accession>
<evidence type="ECO:0000313" key="1">
    <source>
        <dbReference type="EMBL" id="GAW65501.1"/>
    </source>
</evidence>
<reference evidence="2" key="2">
    <citation type="submission" date="2017-05" db="EMBL/GenBank/DDBJ databases">
        <title>Draft genome sequence of Geobacter pelophilus, a iron(III)-reducing bacteria.</title>
        <authorList>
            <person name="Aoyagi T."/>
            <person name="Koike H."/>
            <person name="Morita T."/>
            <person name="Sato Y."/>
            <person name="Habe H."/>
            <person name="Hori T."/>
        </authorList>
    </citation>
    <scope>NUCLEOTIDE SEQUENCE [LARGE SCALE GENOMIC DNA]</scope>
    <source>
        <strain evidence="2">Drf2</strain>
    </source>
</reference>
<name>A0ABQ0MEF9_9BACT</name>
<dbReference type="Proteomes" id="UP000194153">
    <property type="component" value="Unassembled WGS sequence"/>
</dbReference>
<reference evidence="1 2" key="1">
    <citation type="submission" date="2017-04" db="EMBL/GenBank/DDBJ databases">
        <authorList>
            <consortium name="Geobacter pelophilus Genome Sequencing"/>
            <person name="Aoyagi T."/>
            <person name="Koike H."/>
            <person name="Hori T."/>
        </authorList>
    </citation>
    <scope>NUCLEOTIDE SEQUENCE [LARGE SCALE GENOMIC DNA]</scope>
    <source>
        <strain evidence="1 2">Drf2</strain>
    </source>
</reference>
<dbReference type="EMBL" id="BDQG01000001">
    <property type="protein sequence ID" value="GAW65501.1"/>
    <property type="molecule type" value="Genomic_DNA"/>
</dbReference>
<sequence>MAAAKEVIDVAKRNQSCCRLLLVNHPKVDYLRFSIQNGNVTLETILSS</sequence>
<evidence type="ECO:0000313" key="2">
    <source>
        <dbReference type="Proteomes" id="UP000194153"/>
    </source>
</evidence>
<organism evidence="1 2">
    <name type="scientific">Geoanaerobacter pelophilus</name>
    <dbReference type="NCBI Taxonomy" id="60036"/>
    <lineage>
        <taxon>Bacteria</taxon>
        <taxon>Pseudomonadati</taxon>
        <taxon>Thermodesulfobacteriota</taxon>
        <taxon>Desulfuromonadia</taxon>
        <taxon>Geobacterales</taxon>
        <taxon>Geobacteraceae</taxon>
        <taxon>Geoanaerobacter</taxon>
    </lineage>
</organism>
<gene>
    <name evidence="1" type="ORF">GPEL0_01f0419</name>
</gene>
<protein>
    <recommendedName>
        <fullName evidence="3">RadC-like JAB domain-containing protein</fullName>
    </recommendedName>
</protein>
<keyword evidence="2" id="KW-1185">Reference proteome</keyword>
<comment type="caution">
    <text evidence="1">The sequence shown here is derived from an EMBL/GenBank/DDBJ whole genome shotgun (WGS) entry which is preliminary data.</text>
</comment>